<accession>A0ABR0AGW6</accession>
<gene>
    <name evidence="1" type="ORF">OUZ56_009794</name>
</gene>
<dbReference type="Proteomes" id="UP001234178">
    <property type="component" value="Unassembled WGS sequence"/>
</dbReference>
<name>A0ABR0AGW6_9CRUS</name>
<reference evidence="1 2" key="1">
    <citation type="journal article" date="2023" name="Nucleic Acids Res.">
        <title>The hologenome of Daphnia magna reveals possible DNA methylation and microbiome-mediated evolution of the host genome.</title>
        <authorList>
            <person name="Chaturvedi A."/>
            <person name="Li X."/>
            <person name="Dhandapani V."/>
            <person name="Marshall H."/>
            <person name="Kissane S."/>
            <person name="Cuenca-Cambronero M."/>
            <person name="Asole G."/>
            <person name="Calvet F."/>
            <person name="Ruiz-Romero M."/>
            <person name="Marangio P."/>
            <person name="Guigo R."/>
            <person name="Rago D."/>
            <person name="Mirbahai L."/>
            <person name="Eastwood N."/>
            <person name="Colbourne J.K."/>
            <person name="Zhou J."/>
            <person name="Mallon E."/>
            <person name="Orsini L."/>
        </authorList>
    </citation>
    <scope>NUCLEOTIDE SEQUENCE [LARGE SCALE GENOMIC DNA]</scope>
    <source>
        <strain evidence="1">LRV0_1</strain>
    </source>
</reference>
<sequence length="63" mass="7160">MMLKQRATQDFFGERQQLRQFRPLPRTANAMDTQRNQNAAACMGPPHVDAANHQHAILEDAVD</sequence>
<protein>
    <submittedName>
        <fullName evidence="1">Uncharacterized protein</fullName>
    </submittedName>
</protein>
<dbReference type="EMBL" id="JAOYFB010000037">
    <property type="protein sequence ID" value="KAK4024372.1"/>
    <property type="molecule type" value="Genomic_DNA"/>
</dbReference>
<evidence type="ECO:0000313" key="2">
    <source>
        <dbReference type="Proteomes" id="UP001234178"/>
    </source>
</evidence>
<organism evidence="1 2">
    <name type="scientific">Daphnia magna</name>
    <dbReference type="NCBI Taxonomy" id="35525"/>
    <lineage>
        <taxon>Eukaryota</taxon>
        <taxon>Metazoa</taxon>
        <taxon>Ecdysozoa</taxon>
        <taxon>Arthropoda</taxon>
        <taxon>Crustacea</taxon>
        <taxon>Branchiopoda</taxon>
        <taxon>Diplostraca</taxon>
        <taxon>Cladocera</taxon>
        <taxon>Anomopoda</taxon>
        <taxon>Daphniidae</taxon>
        <taxon>Daphnia</taxon>
    </lineage>
</organism>
<comment type="caution">
    <text evidence="1">The sequence shown here is derived from an EMBL/GenBank/DDBJ whole genome shotgun (WGS) entry which is preliminary data.</text>
</comment>
<keyword evidence="2" id="KW-1185">Reference proteome</keyword>
<evidence type="ECO:0000313" key="1">
    <source>
        <dbReference type="EMBL" id="KAK4024372.1"/>
    </source>
</evidence>
<proteinExistence type="predicted"/>